<dbReference type="AlphaFoldDB" id="A0A6N8GU88"/>
<evidence type="ECO:0000313" key="2">
    <source>
        <dbReference type="Proteomes" id="UP000436989"/>
    </source>
</evidence>
<name>A0A6N8GU88_9MICC</name>
<organism evidence="1 2">
    <name type="scientific">Kocuria sediminis</name>
    <dbReference type="NCBI Taxonomy" id="1038857"/>
    <lineage>
        <taxon>Bacteria</taxon>
        <taxon>Bacillati</taxon>
        <taxon>Actinomycetota</taxon>
        <taxon>Actinomycetes</taxon>
        <taxon>Micrococcales</taxon>
        <taxon>Micrococcaceae</taxon>
        <taxon>Kocuria</taxon>
    </lineage>
</organism>
<protein>
    <submittedName>
        <fullName evidence="1">Uncharacterized protein</fullName>
    </submittedName>
</protein>
<accession>A0A6N8GU88</accession>
<sequence>MTVELLPNVVPAPSRPRLRGTAALSWGVLALRCACGAAEPECLYCSGPESD</sequence>
<dbReference type="EMBL" id="WOGU01000013">
    <property type="protein sequence ID" value="MUN64374.1"/>
    <property type="molecule type" value="Genomic_DNA"/>
</dbReference>
<comment type="caution">
    <text evidence="1">The sequence shown here is derived from an EMBL/GenBank/DDBJ whole genome shotgun (WGS) entry which is preliminary data.</text>
</comment>
<keyword evidence="2" id="KW-1185">Reference proteome</keyword>
<gene>
    <name evidence="1" type="ORF">GMA12_14700</name>
</gene>
<reference evidence="1 2" key="1">
    <citation type="submission" date="2019-12" db="EMBL/GenBank/DDBJ databases">
        <authorList>
            <person name="Shi Y."/>
        </authorList>
    </citation>
    <scope>NUCLEOTIDE SEQUENCE [LARGE SCALE GENOMIC DNA]</scope>
    <source>
        <strain evidence="1 2">JCM 17929</strain>
    </source>
</reference>
<proteinExistence type="predicted"/>
<evidence type="ECO:0000313" key="1">
    <source>
        <dbReference type="EMBL" id="MUN64374.1"/>
    </source>
</evidence>
<dbReference type="RefSeq" id="WP_156270237.1">
    <property type="nucleotide sequence ID" value="NZ_WOGU01000013.1"/>
</dbReference>
<dbReference type="Proteomes" id="UP000436989">
    <property type="component" value="Unassembled WGS sequence"/>
</dbReference>